<dbReference type="InterPro" id="IPR015943">
    <property type="entry name" value="WD40/YVTN_repeat-like_dom_sf"/>
</dbReference>
<keyword evidence="3" id="KW-1185">Reference proteome</keyword>
<evidence type="ECO:0000313" key="3">
    <source>
        <dbReference type="Proteomes" id="UP001463665"/>
    </source>
</evidence>
<protein>
    <submittedName>
        <fullName evidence="2">Two-component regulator propeller domain-containing protein</fullName>
    </submittedName>
</protein>
<keyword evidence="1" id="KW-0732">Signal</keyword>
<dbReference type="EMBL" id="CP154834">
    <property type="protein sequence ID" value="XAO76028.1"/>
    <property type="molecule type" value="Genomic_DNA"/>
</dbReference>
<reference evidence="2 3" key="1">
    <citation type="submission" date="2024-04" db="EMBL/GenBank/DDBJ databases">
        <title>Genome sequencing and assembly of rice foliar adapted Chryseobacterium endophyticum OsEnb-ALM-A6.</title>
        <authorList>
            <person name="Kumar S."/>
            <person name="Javed M."/>
            <person name="Chouhan V."/>
            <person name="Charishma K."/>
            <person name="Patel A."/>
            <person name="Kumar M."/>
            <person name="Sahu K.P."/>
            <person name="Kumar A."/>
        </authorList>
    </citation>
    <scope>NUCLEOTIDE SEQUENCE [LARGE SCALE GENOMIC DNA]</scope>
    <source>
        <strain evidence="2 3">OsEnb-ALM-A6</strain>
    </source>
</reference>
<feature type="signal peptide" evidence="1">
    <location>
        <begin position="1"/>
        <end position="20"/>
    </location>
</feature>
<organism evidence="2 3">
    <name type="scientific">Chryseobacterium endophyticum</name>
    <dbReference type="NCBI Taxonomy" id="1854762"/>
    <lineage>
        <taxon>Bacteria</taxon>
        <taxon>Pseudomonadati</taxon>
        <taxon>Bacteroidota</taxon>
        <taxon>Flavobacteriia</taxon>
        <taxon>Flavobacteriales</taxon>
        <taxon>Weeksellaceae</taxon>
        <taxon>Chryseobacterium group</taxon>
        <taxon>Chryseobacterium</taxon>
    </lineage>
</organism>
<accession>A0AAU6WTV0</accession>
<evidence type="ECO:0000313" key="2">
    <source>
        <dbReference type="EMBL" id="XAO76028.1"/>
    </source>
</evidence>
<dbReference type="Proteomes" id="UP001463665">
    <property type="component" value="Chromosome"/>
</dbReference>
<gene>
    <name evidence="2" type="ORF">AAFP95_09570</name>
</gene>
<dbReference type="InterPro" id="IPR011110">
    <property type="entry name" value="Reg_prop"/>
</dbReference>
<dbReference type="AlphaFoldDB" id="A0AAU6WTV0"/>
<name>A0AAU6WTV0_9FLAO</name>
<dbReference type="RefSeq" id="WP_345767510.1">
    <property type="nucleotide sequence ID" value="NZ_CP154834.1"/>
</dbReference>
<dbReference type="Pfam" id="PF07494">
    <property type="entry name" value="Reg_prop"/>
    <property type="match status" value="1"/>
</dbReference>
<dbReference type="Gene3D" id="2.130.10.10">
    <property type="entry name" value="YVTN repeat-like/Quinoprotein amine dehydrogenase"/>
    <property type="match status" value="1"/>
</dbReference>
<evidence type="ECO:0000256" key="1">
    <source>
        <dbReference type="SAM" id="SignalP"/>
    </source>
</evidence>
<feature type="chain" id="PRO_5043447802" evidence="1">
    <location>
        <begin position="21"/>
        <end position="162"/>
    </location>
</feature>
<sequence>MKVKLGNQNIVILCWTFLLASPISCDSQSQSNKENRVVHTKTNSKLLKFTTSIRSFLEDNKRNIWFGSDREGVCLLHNGKFQYFTTENGLSHNQVRNIYEDKNGVICFECGKGLSIYDGQKMSIYKERNYDSTKQWKLGDKDIWFKGDEIEGYNKFEKDTTQ</sequence>
<proteinExistence type="predicted"/>